<sequence length="60" mass="6040">MPAAAVEDSRSSGNCVLWAGVTDQLAVSVNPQIGIGTTRDGYGVAQEATAAMSGHPQHAS</sequence>
<keyword evidence="2" id="KW-1185">Reference proteome</keyword>
<name>A0ABX0BNI4_9PSEU</name>
<dbReference type="EMBL" id="JAAGNC010000086">
    <property type="protein sequence ID" value="NEC57184.1"/>
    <property type="molecule type" value="Genomic_DNA"/>
</dbReference>
<dbReference type="RefSeq" id="WP_067578228.1">
    <property type="nucleotide sequence ID" value="NZ_JAAGNC010000086.1"/>
</dbReference>
<dbReference type="Proteomes" id="UP000470404">
    <property type="component" value="Unassembled WGS sequence"/>
</dbReference>
<protein>
    <submittedName>
        <fullName evidence="1">Uncharacterized protein</fullName>
    </submittedName>
</protein>
<evidence type="ECO:0000313" key="1">
    <source>
        <dbReference type="EMBL" id="NEC57184.1"/>
    </source>
</evidence>
<organism evidence="1 2">
    <name type="scientific">Amycolatopsis rubida</name>
    <dbReference type="NCBI Taxonomy" id="112413"/>
    <lineage>
        <taxon>Bacteria</taxon>
        <taxon>Bacillati</taxon>
        <taxon>Actinomycetota</taxon>
        <taxon>Actinomycetes</taxon>
        <taxon>Pseudonocardiales</taxon>
        <taxon>Pseudonocardiaceae</taxon>
        <taxon>Amycolatopsis</taxon>
    </lineage>
</organism>
<proteinExistence type="predicted"/>
<accession>A0ABX0BNI4</accession>
<comment type="caution">
    <text evidence="1">The sequence shown here is derived from an EMBL/GenBank/DDBJ whole genome shotgun (WGS) entry which is preliminary data.</text>
</comment>
<evidence type="ECO:0000313" key="2">
    <source>
        <dbReference type="Proteomes" id="UP000470404"/>
    </source>
</evidence>
<reference evidence="1 2" key="1">
    <citation type="submission" date="2020-01" db="EMBL/GenBank/DDBJ databases">
        <title>Insect and environment-associated Actinomycetes.</title>
        <authorList>
            <person name="Currrie C."/>
            <person name="Chevrette M."/>
            <person name="Carlson C."/>
            <person name="Stubbendieck R."/>
            <person name="Wendt-Pienkowski E."/>
        </authorList>
    </citation>
    <scope>NUCLEOTIDE SEQUENCE [LARGE SCALE GENOMIC DNA]</scope>
    <source>
        <strain evidence="1 2">SID8386</strain>
    </source>
</reference>
<gene>
    <name evidence="1" type="ORF">G3I59_16710</name>
</gene>